<protein>
    <submittedName>
        <fullName evidence="4">PQQ-dependent sugar dehydrogenase</fullName>
    </submittedName>
</protein>
<feature type="signal peptide" evidence="2">
    <location>
        <begin position="1"/>
        <end position="25"/>
    </location>
</feature>
<feature type="compositionally biased region" description="Low complexity" evidence="1">
    <location>
        <begin position="25"/>
        <end position="51"/>
    </location>
</feature>
<reference evidence="4 5" key="1">
    <citation type="submission" date="2021-07" db="EMBL/GenBank/DDBJ databases">
        <authorList>
            <person name="Kim M.K."/>
        </authorList>
    </citation>
    <scope>NUCLEOTIDE SEQUENCE [LARGE SCALE GENOMIC DNA]</scope>
    <source>
        <strain evidence="4 5">HLY7-15</strain>
    </source>
</reference>
<keyword evidence="2" id="KW-0732">Signal</keyword>
<evidence type="ECO:0000256" key="1">
    <source>
        <dbReference type="SAM" id="MobiDB-lite"/>
    </source>
</evidence>
<dbReference type="Pfam" id="PF07995">
    <property type="entry name" value="GSDH"/>
    <property type="match status" value="1"/>
</dbReference>
<dbReference type="SUPFAM" id="SSF50952">
    <property type="entry name" value="Soluble quinoprotein glucose dehydrogenase"/>
    <property type="match status" value="1"/>
</dbReference>
<sequence length="431" mass="46904">MKRLTLSVAATIVLALAGTGCNQSATTTEEGTQTTTTDTTKTTEPAAPTAQTDRKPLETREANVPDQKPTFPEQNRASGITSDAAFDVVVLAKNLENPWAVEPLPNGDLLVTEKSGRLRMITAAGQVGQPITGLPKVDARGQGGLLDVALSPGFATDRTIYWSFSEPRANGNATSVAKGVLSADNKSLSQVKVIFQAKPAYNGEMHFGSRLAFGPDGMLYVTLGERSDLEIRPQAQQMNSHMGKTLRITTDGKPAPDNPFMNQQGAMPEIWSVGHRNVQASAFDDQGRFWIVEHGPQGGDEVNLIEKGKNYGWPVVTFGEEYSGKPIPNSVTTKQGYVDPVYYWDPVIAPSGAQFYSGSAFPQWKGNLFVGGLKDKMLVRLQLENDRVTGEEHLLTDRNQRIRDVRQGPDGSLFIVTDEKNGELWKVSPKK</sequence>
<dbReference type="RefSeq" id="WP_199110602.1">
    <property type="nucleotide sequence ID" value="NZ_JAHWXQ010000003.1"/>
</dbReference>
<name>A0ABS6XDP7_9BACT</name>
<organism evidence="4 5">
    <name type="scientific">Pontibacter populi</name>
    <dbReference type="NCBI Taxonomy" id="890055"/>
    <lineage>
        <taxon>Bacteria</taxon>
        <taxon>Pseudomonadati</taxon>
        <taxon>Bacteroidota</taxon>
        <taxon>Cytophagia</taxon>
        <taxon>Cytophagales</taxon>
        <taxon>Hymenobacteraceae</taxon>
        <taxon>Pontibacter</taxon>
    </lineage>
</organism>
<evidence type="ECO:0000313" key="4">
    <source>
        <dbReference type="EMBL" id="MBW3366112.1"/>
    </source>
</evidence>
<keyword evidence="5" id="KW-1185">Reference proteome</keyword>
<evidence type="ECO:0000256" key="2">
    <source>
        <dbReference type="SAM" id="SignalP"/>
    </source>
</evidence>
<evidence type="ECO:0000259" key="3">
    <source>
        <dbReference type="Pfam" id="PF07995"/>
    </source>
</evidence>
<dbReference type="InterPro" id="IPR011042">
    <property type="entry name" value="6-blade_b-propeller_TolB-like"/>
</dbReference>
<feature type="region of interest" description="Disordered" evidence="1">
    <location>
        <begin position="23"/>
        <end position="77"/>
    </location>
</feature>
<dbReference type="InterPro" id="IPR011041">
    <property type="entry name" value="Quinoprot_gluc/sorb_DH_b-prop"/>
</dbReference>
<proteinExistence type="predicted"/>
<dbReference type="InterPro" id="IPR012938">
    <property type="entry name" value="Glc/Sorbosone_DH"/>
</dbReference>
<dbReference type="PANTHER" id="PTHR19328:SF75">
    <property type="entry name" value="ALDOSE SUGAR DEHYDROGENASE YLII"/>
    <property type="match status" value="1"/>
</dbReference>
<accession>A0ABS6XDP7</accession>
<dbReference type="PROSITE" id="PS51257">
    <property type="entry name" value="PROKAR_LIPOPROTEIN"/>
    <property type="match status" value="1"/>
</dbReference>
<dbReference type="Proteomes" id="UP000774935">
    <property type="component" value="Unassembled WGS sequence"/>
</dbReference>
<dbReference type="Gene3D" id="2.120.10.30">
    <property type="entry name" value="TolB, C-terminal domain"/>
    <property type="match status" value="1"/>
</dbReference>
<dbReference type="EMBL" id="JAHWXQ010000003">
    <property type="protein sequence ID" value="MBW3366112.1"/>
    <property type="molecule type" value="Genomic_DNA"/>
</dbReference>
<feature type="chain" id="PRO_5046898530" evidence="2">
    <location>
        <begin position="26"/>
        <end position="431"/>
    </location>
</feature>
<comment type="caution">
    <text evidence="4">The sequence shown here is derived from an EMBL/GenBank/DDBJ whole genome shotgun (WGS) entry which is preliminary data.</text>
</comment>
<feature type="compositionally biased region" description="Basic and acidic residues" evidence="1">
    <location>
        <begin position="52"/>
        <end position="63"/>
    </location>
</feature>
<dbReference type="PANTHER" id="PTHR19328">
    <property type="entry name" value="HEDGEHOG-INTERACTING PROTEIN"/>
    <property type="match status" value="1"/>
</dbReference>
<gene>
    <name evidence="4" type="ORF">KYK27_13700</name>
</gene>
<feature type="domain" description="Glucose/Sorbosone dehydrogenase" evidence="3">
    <location>
        <begin position="95"/>
        <end position="425"/>
    </location>
</feature>
<evidence type="ECO:0000313" key="5">
    <source>
        <dbReference type="Proteomes" id="UP000774935"/>
    </source>
</evidence>